<dbReference type="AlphaFoldDB" id="A0A835R1K5"/>
<feature type="domain" description="VQ" evidence="1">
    <location>
        <begin position="66"/>
        <end position="91"/>
    </location>
</feature>
<evidence type="ECO:0000313" key="2">
    <source>
        <dbReference type="EMBL" id="KAG0482674.1"/>
    </source>
</evidence>
<dbReference type="PANTHER" id="PTHR33179">
    <property type="entry name" value="VQ MOTIF-CONTAINING PROTEIN"/>
    <property type="match status" value="1"/>
</dbReference>
<gene>
    <name evidence="2" type="ORF">HPP92_010758</name>
</gene>
<dbReference type="OrthoDB" id="780193at2759"/>
<proteinExistence type="predicted"/>
<dbReference type="EMBL" id="JADCNM010000005">
    <property type="protein sequence ID" value="KAG0482674.1"/>
    <property type="molecule type" value="Genomic_DNA"/>
</dbReference>
<protein>
    <recommendedName>
        <fullName evidence="1">VQ domain-containing protein</fullName>
    </recommendedName>
</protein>
<dbReference type="Pfam" id="PF05678">
    <property type="entry name" value="VQ"/>
    <property type="match status" value="1"/>
</dbReference>
<dbReference type="Proteomes" id="UP000639772">
    <property type="component" value="Unassembled WGS sequence"/>
</dbReference>
<dbReference type="PANTHER" id="PTHR33179:SF29">
    <property type="entry name" value="OS06G0666400 PROTEIN"/>
    <property type="match status" value="1"/>
</dbReference>
<dbReference type="InterPro" id="IPR008889">
    <property type="entry name" value="VQ"/>
</dbReference>
<evidence type="ECO:0000259" key="1">
    <source>
        <dbReference type="Pfam" id="PF05678"/>
    </source>
</evidence>
<organism evidence="2 3">
    <name type="scientific">Vanilla planifolia</name>
    <name type="common">Vanilla</name>
    <dbReference type="NCBI Taxonomy" id="51239"/>
    <lineage>
        <taxon>Eukaryota</taxon>
        <taxon>Viridiplantae</taxon>
        <taxon>Streptophyta</taxon>
        <taxon>Embryophyta</taxon>
        <taxon>Tracheophyta</taxon>
        <taxon>Spermatophyta</taxon>
        <taxon>Magnoliopsida</taxon>
        <taxon>Liliopsida</taxon>
        <taxon>Asparagales</taxon>
        <taxon>Orchidaceae</taxon>
        <taxon>Vanilloideae</taxon>
        <taxon>Vanilleae</taxon>
        <taxon>Vanilla</taxon>
    </lineage>
</organism>
<name>A0A835R1K5_VANPL</name>
<comment type="caution">
    <text evidence="2">The sequence shown here is derived from an EMBL/GenBank/DDBJ whole genome shotgun (WGS) entry which is preliminary data.</text>
</comment>
<dbReference type="InterPro" id="IPR039609">
    <property type="entry name" value="VQ_15/22"/>
</dbReference>
<evidence type="ECO:0000313" key="3">
    <source>
        <dbReference type="Proteomes" id="UP000639772"/>
    </source>
</evidence>
<accession>A0A835R1K5</accession>
<sequence length="164" mass="18039">MDQSGHKAFLHPFHPYATTSVAADSTVVTTMVSSTHMPSNGDRIPPSGLEIRARKAGRKRSRASRRAPTTLLSTDTANFRAMVQQFTGVPTRPYVASCASEGPSTLDFGYGREEPRQGEALGFMMSEENMENEPLRHQGDGLFLDVLGRHLMLPPGHRADTYFC</sequence>
<reference evidence="2 3" key="1">
    <citation type="journal article" date="2020" name="Nat. Food">
        <title>A phased Vanilla planifolia genome enables genetic improvement of flavour and production.</title>
        <authorList>
            <person name="Hasing T."/>
            <person name="Tang H."/>
            <person name="Brym M."/>
            <person name="Khazi F."/>
            <person name="Huang T."/>
            <person name="Chambers A.H."/>
        </authorList>
    </citation>
    <scope>NUCLEOTIDE SEQUENCE [LARGE SCALE GENOMIC DNA]</scope>
    <source>
        <tissue evidence="2">Leaf</tissue>
    </source>
</reference>